<gene>
    <name evidence="5" type="ORF">KUF71_011640</name>
</gene>
<feature type="domain" description="DNA endonuclease activator Ctp1 C-terminal" evidence="4">
    <location>
        <begin position="193"/>
        <end position="220"/>
    </location>
</feature>
<dbReference type="InterPro" id="IPR013882">
    <property type="entry name" value="Ctp1_C"/>
</dbReference>
<comment type="subcellular location">
    <subcellularLocation>
        <location evidence="1">Nucleus</location>
    </subcellularLocation>
</comment>
<evidence type="ECO:0000256" key="2">
    <source>
        <dbReference type="ARBA" id="ARBA00022763"/>
    </source>
</evidence>
<dbReference type="GO" id="GO:0005634">
    <property type="term" value="C:nucleus"/>
    <property type="evidence" value="ECO:0007669"/>
    <property type="project" value="UniProtKB-SubCell"/>
</dbReference>
<evidence type="ECO:0000259" key="4">
    <source>
        <dbReference type="Pfam" id="PF08573"/>
    </source>
</evidence>
<reference evidence="5" key="2">
    <citation type="journal article" date="2023" name="BMC Genomics">
        <title>Pest status, molecular evolution, and epigenetic factors derived from the genome assembly of Frankliniella fusca, a thysanopteran phytovirus vector.</title>
        <authorList>
            <person name="Catto M.A."/>
            <person name="Labadie P.E."/>
            <person name="Jacobson A.L."/>
            <person name="Kennedy G.G."/>
            <person name="Srinivasan R."/>
            <person name="Hunt B.G."/>
        </authorList>
    </citation>
    <scope>NUCLEOTIDE SEQUENCE</scope>
    <source>
        <strain evidence="5">PL_HMW_Pooled</strain>
    </source>
</reference>
<evidence type="ECO:0000313" key="6">
    <source>
        <dbReference type="Proteomes" id="UP001219518"/>
    </source>
</evidence>
<keyword evidence="6" id="KW-1185">Reference proteome</keyword>
<dbReference type="Pfam" id="PF08573">
    <property type="entry name" value="SAE2"/>
    <property type="match status" value="1"/>
</dbReference>
<keyword evidence="5" id="KW-0378">Hydrolase</keyword>
<name>A0AAE1LJU8_9NEOP</name>
<protein>
    <submittedName>
        <fullName evidence="5">DNA endonuclease RBBP8</fullName>
    </submittedName>
</protein>
<evidence type="ECO:0000256" key="3">
    <source>
        <dbReference type="ARBA" id="ARBA00023242"/>
    </source>
</evidence>
<dbReference type="Proteomes" id="UP001219518">
    <property type="component" value="Unassembled WGS sequence"/>
</dbReference>
<reference evidence="5" key="1">
    <citation type="submission" date="2021-07" db="EMBL/GenBank/DDBJ databases">
        <authorList>
            <person name="Catto M.A."/>
            <person name="Jacobson A."/>
            <person name="Kennedy G."/>
            <person name="Labadie P."/>
            <person name="Hunt B.G."/>
            <person name="Srinivasan R."/>
        </authorList>
    </citation>
    <scope>NUCLEOTIDE SEQUENCE</scope>
    <source>
        <strain evidence="5">PL_HMW_Pooled</strain>
        <tissue evidence="5">Head</tissue>
    </source>
</reference>
<keyword evidence="2" id="KW-0227">DNA damage</keyword>
<organism evidence="5 6">
    <name type="scientific">Frankliniella fusca</name>
    <dbReference type="NCBI Taxonomy" id="407009"/>
    <lineage>
        <taxon>Eukaryota</taxon>
        <taxon>Metazoa</taxon>
        <taxon>Ecdysozoa</taxon>
        <taxon>Arthropoda</taxon>
        <taxon>Hexapoda</taxon>
        <taxon>Insecta</taxon>
        <taxon>Pterygota</taxon>
        <taxon>Neoptera</taxon>
        <taxon>Paraneoptera</taxon>
        <taxon>Thysanoptera</taxon>
        <taxon>Terebrantia</taxon>
        <taxon>Thripoidea</taxon>
        <taxon>Thripidae</taxon>
        <taxon>Frankliniella</taxon>
    </lineage>
</organism>
<dbReference type="AlphaFoldDB" id="A0AAE1LJU8"/>
<accession>A0AAE1LJU8</accession>
<keyword evidence="5" id="KW-0540">Nuclease</keyword>
<keyword evidence="5" id="KW-0255">Endonuclease</keyword>
<comment type="caution">
    <text evidence="5">The sequence shown here is derived from an EMBL/GenBank/DDBJ whole genome shotgun (WGS) entry which is preliminary data.</text>
</comment>
<dbReference type="GO" id="GO:0004519">
    <property type="term" value="F:endonuclease activity"/>
    <property type="evidence" value="ECO:0007669"/>
    <property type="project" value="UniProtKB-KW"/>
</dbReference>
<dbReference type="EMBL" id="JAHWGI010001069">
    <property type="protein sequence ID" value="KAK3922145.1"/>
    <property type="molecule type" value="Genomic_DNA"/>
</dbReference>
<dbReference type="GO" id="GO:0006281">
    <property type="term" value="P:DNA repair"/>
    <property type="evidence" value="ECO:0007669"/>
    <property type="project" value="InterPro"/>
</dbReference>
<keyword evidence="3" id="KW-0539">Nucleus</keyword>
<proteinExistence type="predicted"/>
<evidence type="ECO:0000256" key="1">
    <source>
        <dbReference type="ARBA" id="ARBA00004123"/>
    </source>
</evidence>
<evidence type="ECO:0000313" key="5">
    <source>
        <dbReference type="EMBL" id="KAK3922145.1"/>
    </source>
</evidence>
<sequence length="233" mass="26069">MDPSEHYKAKYVFYKNKCRELKEVLTRLQNVLNSQPELGSPSPVTSPCNKASSAAAVSSASAFVSKQEGTNRSPILGGNAKRQLFLKTSEEAEEDLSTFELGSNKWECEPLDSPLWSIPSASQLELKPPPLVHNTPMALPSSPLQRLKTFRKYSGLETRTSVSCKIKGHHRRLLPGQTCDKCESYYEAAGLTKKEINQSSRHRSLHKRLKSPKGFWDLSMDHYKPISSDSPPH</sequence>